<keyword evidence="2" id="KW-0694">RNA-binding</keyword>
<keyword evidence="9" id="KW-1185">Reference proteome</keyword>
<dbReference type="InterPro" id="IPR018496">
    <property type="entry name" value="PsdUridine_synth_RsuA/RluB_CS"/>
</dbReference>
<dbReference type="RefSeq" id="WP_382253419.1">
    <property type="nucleotide sequence ID" value="NZ_JBHTBX010000001.1"/>
</dbReference>
<dbReference type="SUPFAM" id="SSF55120">
    <property type="entry name" value="Pseudouridine synthase"/>
    <property type="match status" value="1"/>
</dbReference>
<evidence type="ECO:0000256" key="4">
    <source>
        <dbReference type="ARBA" id="ARBA00036749"/>
    </source>
</evidence>
<organism evidence="8 9">
    <name type="scientific">Hydrogenophaga bisanensis</name>
    <dbReference type="NCBI Taxonomy" id="439611"/>
    <lineage>
        <taxon>Bacteria</taxon>
        <taxon>Pseudomonadati</taxon>
        <taxon>Pseudomonadota</taxon>
        <taxon>Betaproteobacteria</taxon>
        <taxon>Burkholderiales</taxon>
        <taxon>Comamonadaceae</taxon>
        <taxon>Hydrogenophaga</taxon>
    </lineage>
</organism>
<dbReference type="Gene3D" id="3.30.70.1560">
    <property type="entry name" value="Alpha-L RNA-binding motif"/>
    <property type="match status" value="1"/>
</dbReference>
<comment type="function">
    <text evidence="5">Responsible for synthesis of pseudouridine from uracil-516 in 16S ribosomal RNA.</text>
</comment>
<dbReference type="PROSITE" id="PS01149">
    <property type="entry name" value="PSI_RSU"/>
    <property type="match status" value="1"/>
</dbReference>
<sequence>MSRALLELHEVLFSQGFGTRRVCWGLVQQGLVQLGEDRQPCEDPAQAVDTAGLVFWVQGERWTYHAQAYLMLHKPTGFECSHKPGAHPSIYTLLPAPLRQRGGSAAAGVQAVGRLDQDTTGLLLLSDDGKFIHRMTSPRHHVPKVYEAGLKHPVTDNLLGKLLEGVVLDDDPKAVKASSCRRLDSHLLELVLTEGKYHQVKRMVAAAGNRVETLHRSAIGALELPASLAPGQWRWLTPEEVAALSAKQPGG</sequence>
<evidence type="ECO:0000256" key="2">
    <source>
        <dbReference type="ARBA" id="ARBA00022884"/>
    </source>
</evidence>
<dbReference type="InterPro" id="IPR006145">
    <property type="entry name" value="PsdUridine_synth_RsuA/RluA"/>
</dbReference>
<comment type="similarity">
    <text evidence="1 6">Belongs to the pseudouridine synthase RsuA family.</text>
</comment>
<dbReference type="Proteomes" id="UP001596495">
    <property type="component" value="Unassembled WGS sequence"/>
</dbReference>
<evidence type="ECO:0000256" key="1">
    <source>
        <dbReference type="ARBA" id="ARBA00008348"/>
    </source>
</evidence>
<evidence type="ECO:0000313" key="8">
    <source>
        <dbReference type="EMBL" id="MFC7433281.1"/>
    </source>
</evidence>
<evidence type="ECO:0000256" key="6">
    <source>
        <dbReference type="RuleBase" id="RU003887"/>
    </source>
</evidence>
<evidence type="ECO:0000313" key="9">
    <source>
        <dbReference type="Proteomes" id="UP001596495"/>
    </source>
</evidence>
<dbReference type="InterPro" id="IPR042092">
    <property type="entry name" value="PsdUridine_s_RsuA/RluB/E/F_cat"/>
</dbReference>
<reference evidence="9" key="1">
    <citation type="journal article" date="2019" name="Int. J. Syst. Evol. Microbiol.">
        <title>The Global Catalogue of Microorganisms (GCM) 10K type strain sequencing project: providing services to taxonomists for standard genome sequencing and annotation.</title>
        <authorList>
            <consortium name="The Broad Institute Genomics Platform"/>
            <consortium name="The Broad Institute Genome Sequencing Center for Infectious Disease"/>
            <person name="Wu L."/>
            <person name="Ma J."/>
        </authorList>
    </citation>
    <scope>NUCLEOTIDE SEQUENCE [LARGE SCALE GENOMIC DNA]</scope>
    <source>
        <strain evidence="9">CCUG 54518</strain>
    </source>
</reference>
<protein>
    <recommendedName>
        <fullName evidence="6">Pseudouridine synthase</fullName>
        <ecNumber evidence="6">5.4.99.-</ecNumber>
    </recommendedName>
</protein>
<dbReference type="InterPro" id="IPR020094">
    <property type="entry name" value="TruA/RsuA/RluB/E/F_N"/>
</dbReference>
<proteinExistence type="inferred from homology"/>
<dbReference type="NCBIfam" id="TIGR00093">
    <property type="entry name" value="pseudouridine synthase"/>
    <property type="match status" value="1"/>
</dbReference>
<gene>
    <name evidence="8" type="ORF">ACFQNJ_02010</name>
</gene>
<accession>A0ABW2R5V6</accession>
<evidence type="ECO:0000256" key="5">
    <source>
        <dbReference type="ARBA" id="ARBA00037590"/>
    </source>
</evidence>
<dbReference type="CDD" id="cd02553">
    <property type="entry name" value="PseudoU_synth_RsuA"/>
    <property type="match status" value="1"/>
</dbReference>
<feature type="domain" description="Pseudouridine synthase RsuA/RluA-like" evidence="7">
    <location>
        <begin position="69"/>
        <end position="206"/>
    </location>
</feature>
<evidence type="ECO:0000259" key="7">
    <source>
        <dbReference type="Pfam" id="PF00849"/>
    </source>
</evidence>
<evidence type="ECO:0000256" key="3">
    <source>
        <dbReference type="ARBA" id="ARBA00023235"/>
    </source>
</evidence>
<dbReference type="InterPro" id="IPR050343">
    <property type="entry name" value="RsuA_PseudoU_synthase"/>
</dbReference>
<dbReference type="GO" id="GO:0160136">
    <property type="term" value="F:16S rRNA pseudouridine(516) synthase activity"/>
    <property type="evidence" value="ECO:0007669"/>
    <property type="project" value="UniProtKB-EC"/>
</dbReference>
<dbReference type="Gene3D" id="3.30.70.580">
    <property type="entry name" value="Pseudouridine synthase I, catalytic domain, N-terminal subdomain"/>
    <property type="match status" value="1"/>
</dbReference>
<name>A0ABW2R5V6_9BURK</name>
<comment type="catalytic activity">
    <reaction evidence="4">
        <text>uridine(516) in 16S rRNA = pseudouridine(516) in 16S rRNA</text>
        <dbReference type="Rhea" id="RHEA:38867"/>
        <dbReference type="Rhea" id="RHEA-COMP:10089"/>
        <dbReference type="Rhea" id="RHEA-COMP:10090"/>
        <dbReference type="ChEBI" id="CHEBI:65314"/>
        <dbReference type="ChEBI" id="CHEBI:65315"/>
        <dbReference type="EC" id="5.4.99.19"/>
    </reaction>
</comment>
<dbReference type="InterPro" id="IPR000748">
    <property type="entry name" value="PsdUridine_synth_RsuA/RluB/E/F"/>
</dbReference>
<keyword evidence="3 6" id="KW-0413">Isomerase</keyword>
<dbReference type="PANTHER" id="PTHR47683">
    <property type="entry name" value="PSEUDOURIDINE SYNTHASE FAMILY PROTEIN-RELATED"/>
    <property type="match status" value="1"/>
</dbReference>
<dbReference type="Pfam" id="PF00849">
    <property type="entry name" value="PseudoU_synth_2"/>
    <property type="match status" value="1"/>
</dbReference>
<comment type="caution">
    <text evidence="8">The sequence shown here is derived from an EMBL/GenBank/DDBJ whole genome shotgun (WGS) entry which is preliminary data.</text>
</comment>
<dbReference type="InterPro" id="IPR020103">
    <property type="entry name" value="PsdUridine_synth_cat_dom_sf"/>
</dbReference>
<dbReference type="PANTHER" id="PTHR47683:SF4">
    <property type="entry name" value="PSEUDOURIDINE SYNTHASE"/>
    <property type="match status" value="1"/>
</dbReference>
<dbReference type="EC" id="5.4.99.-" evidence="6"/>
<dbReference type="EMBL" id="JBHTBX010000001">
    <property type="protein sequence ID" value="MFC7433281.1"/>
    <property type="molecule type" value="Genomic_DNA"/>
</dbReference>